<protein>
    <submittedName>
        <fullName evidence="7">Uncharacterized protein</fullName>
    </submittedName>
</protein>
<comment type="similarity">
    <text evidence="2">Belongs to the TMEM45 family.</text>
</comment>
<evidence type="ECO:0000256" key="1">
    <source>
        <dbReference type="ARBA" id="ARBA00004141"/>
    </source>
</evidence>
<evidence type="ECO:0000256" key="4">
    <source>
        <dbReference type="ARBA" id="ARBA00022989"/>
    </source>
</evidence>
<comment type="subcellular location">
    <subcellularLocation>
        <location evidence="1">Membrane</location>
        <topology evidence="1">Multi-pass membrane protein</topology>
    </subcellularLocation>
</comment>
<gene>
    <name evidence="7" type="ORF">RchiOBHm_Chr6g0260141</name>
</gene>
<proteinExistence type="inferred from homology"/>
<organism evidence="7 8">
    <name type="scientific">Rosa chinensis</name>
    <name type="common">China rose</name>
    <dbReference type="NCBI Taxonomy" id="74649"/>
    <lineage>
        <taxon>Eukaryota</taxon>
        <taxon>Viridiplantae</taxon>
        <taxon>Streptophyta</taxon>
        <taxon>Embryophyta</taxon>
        <taxon>Tracheophyta</taxon>
        <taxon>Spermatophyta</taxon>
        <taxon>Magnoliopsida</taxon>
        <taxon>eudicotyledons</taxon>
        <taxon>Gunneridae</taxon>
        <taxon>Pentapetalae</taxon>
        <taxon>rosids</taxon>
        <taxon>fabids</taxon>
        <taxon>Rosales</taxon>
        <taxon>Rosaceae</taxon>
        <taxon>Rosoideae</taxon>
        <taxon>Rosoideae incertae sedis</taxon>
        <taxon>Rosa</taxon>
    </lineage>
</organism>
<evidence type="ECO:0000313" key="7">
    <source>
        <dbReference type="EMBL" id="PRQ23327.1"/>
    </source>
</evidence>
<sequence>MGTFIGHTVPGFALTLLGLWHTVNTIRSYFLKGPSNFGVRFWYPLNCPFSKIKHLELIFILSFFVFAIIKNSLFLTSPSSSIIWSMQPCSSTLPAQFINLFQILSGVVGLLMASVFCQELFLIHFHSTDHVGLEGHYHW</sequence>
<comment type="caution">
    <text evidence="7">The sequence shown here is derived from an EMBL/GenBank/DDBJ whole genome shotgun (WGS) entry which is preliminary data.</text>
</comment>
<keyword evidence="5 6" id="KW-0472">Membrane</keyword>
<dbReference type="Pfam" id="PF04819">
    <property type="entry name" value="DUF716"/>
    <property type="match status" value="1"/>
</dbReference>
<name>A0A2P6PN30_ROSCH</name>
<dbReference type="Proteomes" id="UP000238479">
    <property type="component" value="Chromosome 6"/>
</dbReference>
<reference evidence="7 8" key="1">
    <citation type="journal article" date="2018" name="Nat. Genet.">
        <title>The Rosa genome provides new insights in the design of modern roses.</title>
        <authorList>
            <person name="Bendahmane M."/>
        </authorList>
    </citation>
    <scope>NUCLEOTIDE SEQUENCE [LARGE SCALE GENOMIC DNA]</scope>
    <source>
        <strain evidence="8">cv. Old Blush</strain>
    </source>
</reference>
<keyword evidence="3 6" id="KW-0812">Transmembrane</keyword>
<dbReference type="InterPro" id="IPR006904">
    <property type="entry name" value="DUF716"/>
</dbReference>
<dbReference type="GO" id="GO:0016020">
    <property type="term" value="C:membrane"/>
    <property type="evidence" value="ECO:0007669"/>
    <property type="project" value="UniProtKB-SubCell"/>
</dbReference>
<feature type="transmembrane region" description="Helical" evidence="6">
    <location>
        <begin position="57"/>
        <end position="77"/>
    </location>
</feature>
<keyword evidence="4 6" id="KW-1133">Transmembrane helix</keyword>
<dbReference type="PANTHER" id="PTHR46285">
    <property type="entry name" value="PROTEINASE INHIBITOR I4, SERPIN (DUF716)-RELATED"/>
    <property type="match status" value="1"/>
</dbReference>
<evidence type="ECO:0000256" key="6">
    <source>
        <dbReference type="SAM" id="Phobius"/>
    </source>
</evidence>
<evidence type="ECO:0000256" key="2">
    <source>
        <dbReference type="ARBA" id="ARBA00006948"/>
    </source>
</evidence>
<dbReference type="STRING" id="74649.A0A2P6PN30"/>
<dbReference type="PANTHER" id="PTHR46285:SF13">
    <property type="entry name" value="OS02G0167775 PROTEIN"/>
    <property type="match status" value="1"/>
</dbReference>
<feature type="transmembrane region" description="Helical" evidence="6">
    <location>
        <begin position="97"/>
        <end position="117"/>
    </location>
</feature>
<keyword evidence="8" id="KW-1185">Reference proteome</keyword>
<evidence type="ECO:0000256" key="5">
    <source>
        <dbReference type="ARBA" id="ARBA00023136"/>
    </source>
</evidence>
<dbReference type="EMBL" id="PDCK01000044">
    <property type="protein sequence ID" value="PRQ23327.1"/>
    <property type="molecule type" value="Genomic_DNA"/>
</dbReference>
<dbReference type="AlphaFoldDB" id="A0A2P6PN30"/>
<evidence type="ECO:0000313" key="8">
    <source>
        <dbReference type="Proteomes" id="UP000238479"/>
    </source>
</evidence>
<dbReference type="Gramene" id="PRQ23327">
    <property type="protein sequence ID" value="PRQ23327"/>
    <property type="gene ID" value="RchiOBHm_Chr6g0260141"/>
</dbReference>
<evidence type="ECO:0000256" key="3">
    <source>
        <dbReference type="ARBA" id="ARBA00022692"/>
    </source>
</evidence>
<accession>A0A2P6PN30</accession>